<sequence length="157" mass="17032">MQFNAVIEVPFGKVGIRTGAGCVEEIVYVPESMRSAAPQDALAERAARQIEAYVDDPGFVFDLPLKPVGTAFQQKVWQAICTIPAGRVLTYGQLAKQIRTAPRALGQACGANYFPLAIPCHRVVSSSGLGGFANHDADGYFLAIKRWLLRHEGVMLI</sequence>
<dbReference type="GO" id="GO:0006281">
    <property type="term" value="P:DNA repair"/>
    <property type="evidence" value="ECO:0007669"/>
    <property type="project" value="UniProtKB-KW"/>
</dbReference>
<dbReference type="KEGG" id="ptx:ABW99_19500"/>
<dbReference type="Pfam" id="PF01035">
    <property type="entry name" value="DNA_binding_1"/>
    <property type="match status" value="1"/>
</dbReference>
<dbReference type="InterPro" id="IPR014048">
    <property type="entry name" value="MethylDNA_cys_MeTrfase_DNA-bd"/>
</dbReference>
<dbReference type="PROSITE" id="PS00374">
    <property type="entry name" value="MGMT"/>
    <property type="match status" value="1"/>
</dbReference>
<evidence type="ECO:0000256" key="5">
    <source>
        <dbReference type="ARBA" id="ARBA00023204"/>
    </source>
</evidence>
<dbReference type="Proteomes" id="UP000036700">
    <property type="component" value="Chromosome"/>
</dbReference>
<gene>
    <name evidence="8" type="ORF">ABW99_19500</name>
</gene>
<dbReference type="OrthoDB" id="9802228at2"/>
<dbReference type="InterPro" id="IPR036217">
    <property type="entry name" value="MethylDNA_cys_MeTrfase_DNAb"/>
</dbReference>
<dbReference type="AlphaFoldDB" id="A0A0G3EXE2"/>
<evidence type="ECO:0000313" key="9">
    <source>
        <dbReference type="Proteomes" id="UP000036700"/>
    </source>
</evidence>
<evidence type="ECO:0000313" key="8">
    <source>
        <dbReference type="EMBL" id="AKJ70067.1"/>
    </source>
</evidence>
<comment type="catalytic activity">
    <reaction evidence="1">
        <text>a 4-O-methyl-thymidine in DNA + L-cysteinyl-[protein] = a thymidine in DNA + S-methyl-L-cysteinyl-[protein]</text>
        <dbReference type="Rhea" id="RHEA:53428"/>
        <dbReference type="Rhea" id="RHEA-COMP:10131"/>
        <dbReference type="Rhea" id="RHEA-COMP:10132"/>
        <dbReference type="Rhea" id="RHEA-COMP:13555"/>
        <dbReference type="Rhea" id="RHEA-COMP:13556"/>
        <dbReference type="ChEBI" id="CHEBI:29950"/>
        <dbReference type="ChEBI" id="CHEBI:82612"/>
        <dbReference type="ChEBI" id="CHEBI:137386"/>
        <dbReference type="ChEBI" id="CHEBI:137387"/>
        <dbReference type="EC" id="2.1.1.63"/>
    </reaction>
</comment>
<accession>A0A0G3EXE2</accession>
<dbReference type="PANTHER" id="PTHR10815:SF13">
    <property type="entry name" value="METHYLATED-DNA--PROTEIN-CYSTEINE METHYLTRANSFERASE"/>
    <property type="match status" value="1"/>
</dbReference>
<dbReference type="NCBIfam" id="TIGR00589">
    <property type="entry name" value="ogt"/>
    <property type="match status" value="1"/>
</dbReference>
<dbReference type="InterPro" id="IPR001497">
    <property type="entry name" value="MethylDNA_cys_MeTrfase_AS"/>
</dbReference>
<dbReference type="GO" id="GO:0003908">
    <property type="term" value="F:methylated-DNA-[protein]-cysteine S-methyltransferase activity"/>
    <property type="evidence" value="ECO:0007669"/>
    <property type="project" value="UniProtKB-EC"/>
</dbReference>
<dbReference type="SUPFAM" id="SSF46767">
    <property type="entry name" value="Methylated DNA-protein cysteine methyltransferase, C-terminal domain"/>
    <property type="match status" value="1"/>
</dbReference>
<comment type="catalytic activity">
    <reaction evidence="6">
        <text>a 6-O-methyl-2'-deoxyguanosine in DNA + L-cysteinyl-[protein] = S-methyl-L-cysteinyl-[protein] + a 2'-deoxyguanosine in DNA</text>
        <dbReference type="Rhea" id="RHEA:24000"/>
        <dbReference type="Rhea" id="RHEA-COMP:10131"/>
        <dbReference type="Rhea" id="RHEA-COMP:10132"/>
        <dbReference type="Rhea" id="RHEA-COMP:11367"/>
        <dbReference type="Rhea" id="RHEA-COMP:11368"/>
        <dbReference type="ChEBI" id="CHEBI:29950"/>
        <dbReference type="ChEBI" id="CHEBI:82612"/>
        <dbReference type="ChEBI" id="CHEBI:85445"/>
        <dbReference type="ChEBI" id="CHEBI:85448"/>
        <dbReference type="EC" id="2.1.1.63"/>
    </reaction>
</comment>
<evidence type="ECO:0000259" key="7">
    <source>
        <dbReference type="Pfam" id="PF01035"/>
    </source>
</evidence>
<evidence type="ECO:0000256" key="6">
    <source>
        <dbReference type="ARBA" id="ARBA00049348"/>
    </source>
</evidence>
<dbReference type="CDD" id="cd06445">
    <property type="entry name" value="ATase"/>
    <property type="match status" value="1"/>
</dbReference>
<dbReference type="PANTHER" id="PTHR10815">
    <property type="entry name" value="METHYLATED-DNA--PROTEIN-CYSTEINE METHYLTRANSFERASE"/>
    <property type="match status" value="1"/>
</dbReference>
<organism evidence="8 9">
    <name type="scientific">Pandoraea thiooxydans</name>
    <dbReference type="NCBI Taxonomy" id="445709"/>
    <lineage>
        <taxon>Bacteria</taxon>
        <taxon>Pseudomonadati</taxon>
        <taxon>Pseudomonadota</taxon>
        <taxon>Betaproteobacteria</taxon>
        <taxon>Burkholderiales</taxon>
        <taxon>Burkholderiaceae</taxon>
        <taxon>Pandoraea</taxon>
    </lineage>
</organism>
<proteinExistence type="predicted"/>
<evidence type="ECO:0000256" key="3">
    <source>
        <dbReference type="ARBA" id="ARBA00022679"/>
    </source>
</evidence>
<dbReference type="STRING" id="445709.ABW99_19500"/>
<dbReference type="PATRIC" id="fig|445709.3.peg.4094"/>
<keyword evidence="9" id="KW-1185">Reference proteome</keyword>
<feature type="domain" description="Methylated-DNA-[protein]-cysteine S-methyltransferase DNA binding" evidence="7">
    <location>
        <begin position="71"/>
        <end position="154"/>
    </location>
</feature>
<keyword evidence="3 8" id="KW-0808">Transferase</keyword>
<evidence type="ECO:0000256" key="1">
    <source>
        <dbReference type="ARBA" id="ARBA00001286"/>
    </source>
</evidence>
<keyword evidence="2 8" id="KW-0489">Methyltransferase</keyword>
<dbReference type="InterPro" id="IPR036631">
    <property type="entry name" value="MGMT_N_sf"/>
</dbReference>
<name>A0A0G3EXE2_9BURK</name>
<reference evidence="9" key="1">
    <citation type="submission" date="2015-06" db="EMBL/GenBank/DDBJ databases">
        <authorList>
            <person name="Lim Y.L."/>
            <person name="Ee R."/>
            <person name="Yong D."/>
            <person name="How K.Y."/>
            <person name="Yin W.F."/>
            <person name="Chan K.G."/>
        </authorList>
    </citation>
    <scope>NUCLEOTIDE SEQUENCE [LARGE SCALE GENOMIC DNA]</scope>
    <source>
        <strain evidence="9">DSM 25325</strain>
    </source>
</reference>
<dbReference type="SUPFAM" id="SSF53155">
    <property type="entry name" value="Methylated DNA-protein cysteine methyltransferase domain"/>
    <property type="match status" value="1"/>
</dbReference>
<dbReference type="GO" id="GO:0032259">
    <property type="term" value="P:methylation"/>
    <property type="evidence" value="ECO:0007669"/>
    <property type="project" value="UniProtKB-KW"/>
</dbReference>
<keyword evidence="5" id="KW-0234">DNA repair</keyword>
<evidence type="ECO:0000256" key="2">
    <source>
        <dbReference type="ARBA" id="ARBA00022603"/>
    </source>
</evidence>
<keyword evidence="4" id="KW-0227">DNA damage</keyword>
<protein>
    <submittedName>
        <fullName evidence="8">Cysteine methyltransferase</fullName>
    </submittedName>
</protein>
<evidence type="ECO:0000256" key="4">
    <source>
        <dbReference type="ARBA" id="ARBA00022763"/>
    </source>
</evidence>
<dbReference type="EMBL" id="CP011568">
    <property type="protein sequence ID" value="AKJ70067.1"/>
    <property type="molecule type" value="Genomic_DNA"/>
</dbReference>
<dbReference type="RefSeq" id="WP_047215978.1">
    <property type="nucleotide sequence ID" value="NZ_CP011568.3"/>
</dbReference>
<dbReference type="Gene3D" id="1.10.10.10">
    <property type="entry name" value="Winged helix-like DNA-binding domain superfamily/Winged helix DNA-binding domain"/>
    <property type="match status" value="1"/>
</dbReference>
<dbReference type="InterPro" id="IPR036388">
    <property type="entry name" value="WH-like_DNA-bd_sf"/>
</dbReference>